<keyword evidence="6" id="KW-1185">Reference proteome</keyword>
<comment type="similarity">
    <text evidence="1">Belongs to the PPR family. P subfamily.</text>
</comment>
<dbReference type="Gene3D" id="1.25.40.10">
    <property type="entry name" value="Tetratricopeptide repeat domain"/>
    <property type="match status" value="5"/>
</dbReference>
<dbReference type="AlphaFoldDB" id="A0A328EDM5"/>
<dbReference type="InterPro" id="IPR011990">
    <property type="entry name" value="TPR-like_helical_dom_sf"/>
</dbReference>
<feature type="repeat" description="PPR" evidence="3">
    <location>
        <begin position="332"/>
        <end position="366"/>
    </location>
</feature>
<comment type="caution">
    <text evidence="5">The sequence shown here is derived from an EMBL/GenBank/DDBJ whole genome shotgun (WGS) entry which is preliminary data.</text>
</comment>
<evidence type="ECO:0000256" key="4">
    <source>
        <dbReference type="SAM" id="MobiDB-lite"/>
    </source>
</evidence>
<organism evidence="5 6">
    <name type="scientific">Cuscuta australis</name>
    <dbReference type="NCBI Taxonomy" id="267555"/>
    <lineage>
        <taxon>Eukaryota</taxon>
        <taxon>Viridiplantae</taxon>
        <taxon>Streptophyta</taxon>
        <taxon>Embryophyta</taxon>
        <taxon>Tracheophyta</taxon>
        <taxon>Spermatophyta</taxon>
        <taxon>Magnoliopsida</taxon>
        <taxon>eudicotyledons</taxon>
        <taxon>Gunneridae</taxon>
        <taxon>Pentapetalae</taxon>
        <taxon>asterids</taxon>
        <taxon>lamiids</taxon>
        <taxon>Solanales</taxon>
        <taxon>Convolvulaceae</taxon>
        <taxon>Cuscuteae</taxon>
        <taxon>Cuscuta</taxon>
        <taxon>Cuscuta subgen. Grammica</taxon>
        <taxon>Cuscuta sect. Cleistogrammica</taxon>
    </lineage>
</organism>
<gene>
    <name evidence="5" type="ORF">DM860_001801</name>
</gene>
<evidence type="ECO:0000313" key="6">
    <source>
        <dbReference type="Proteomes" id="UP000249390"/>
    </source>
</evidence>
<keyword evidence="2" id="KW-0677">Repeat</keyword>
<evidence type="ECO:0000256" key="3">
    <source>
        <dbReference type="PROSITE-ProRule" id="PRU00708"/>
    </source>
</evidence>
<dbReference type="Proteomes" id="UP000249390">
    <property type="component" value="Unassembled WGS sequence"/>
</dbReference>
<feature type="repeat" description="PPR" evidence="3">
    <location>
        <begin position="542"/>
        <end position="576"/>
    </location>
</feature>
<feature type="repeat" description="PPR" evidence="3">
    <location>
        <begin position="402"/>
        <end position="436"/>
    </location>
</feature>
<feature type="compositionally biased region" description="Low complexity" evidence="4">
    <location>
        <begin position="15"/>
        <end position="26"/>
    </location>
</feature>
<dbReference type="NCBIfam" id="TIGR00756">
    <property type="entry name" value="PPR"/>
    <property type="match status" value="7"/>
</dbReference>
<dbReference type="Pfam" id="PF01535">
    <property type="entry name" value="PPR"/>
    <property type="match status" value="8"/>
</dbReference>
<dbReference type="GO" id="GO:0003729">
    <property type="term" value="F:mRNA binding"/>
    <property type="evidence" value="ECO:0007669"/>
    <property type="project" value="TreeGrafter"/>
</dbReference>
<feature type="repeat" description="PPR" evidence="3">
    <location>
        <begin position="507"/>
        <end position="541"/>
    </location>
</feature>
<sequence>MSLKFQHFDPNCFCTRSSSKSTPRTKISSKHAKNFYPQKKIRPGPDGKTAESKNLDMKSGRNAAQGGIRKNGVSEPRIGLFTKRPYGRLETKSKRTRETGFRNLREDVQTNCSTKCVKYGGCVPAILEALRRCDDLDKALKPWERTLTNKERSIILKEQLGWERAYEIFNWFRKKGCYEINAIHYNIMLRILGRAQRWTELKNLWDDMRGRRVEPVNSTYGTLIDVHCKARRQEEAMEWVDLMYQNRMEPDEVTMGIVVQMYKKAGDFKKAEEFFKQWETVNARRAHESISSPLCLSSYTHNNLIDTYGKAGKVKEASEAFERMLDEGISPTTVNFNTMIHLYGNNNQMEEVGSLMQKMEDLDCCPDTRTYNILIFLHAKHNDIETASFYFEAMKSASLEPDIVSYRTLLYAFSIRQMVSEADMLVLEMDEKGMEIDEYTQSALTRMYLVAGMLERSWSWFHSIQKHNISPDKCSYSSIIQILASANLPVRAKHYLTEMQGAGLVDDCIPHSAVISSFIKTGQFEKAVSLYIEMIRFDIQPDPVVYGVLINAFAEIGSVKGVNFYLNEMRKNGLEKNSVIYNSLIKIYSKVGFLKDAEEIYTAFLSLEDGPDTYSSNCMINLYSLRSMIGRAEEIFDGLRRKGDANEFSYAMMLCMYRRNGMFDEAVQMAKEMREKELLNDVLSYNNVIGLYALVGRFRDAMITFKDMLVSSSSVRPDGFTFKSLGVILVKCGVSKEDVKRLSEKGDDQNGVSLWISMLSSVIGFCDDDDDDDKDDDYHAVIGER</sequence>
<feature type="repeat" description="PPR" evidence="3">
    <location>
        <begin position="367"/>
        <end position="401"/>
    </location>
</feature>
<feature type="region of interest" description="Disordered" evidence="4">
    <location>
        <begin position="14"/>
        <end position="71"/>
    </location>
</feature>
<feature type="repeat" description="PPR" evidence="3">
    <location>
        <begin position="577"/>
        <end position="611"/>
    </location>
</feature>
<feature type="repeat" description="PPR" evidence="3">
    <location>
        <begin position="181"/>
        <end position="215"/>
    </location>
</feature>
<feature type="repeat" description="PPR" evidence="3">
    <location>
        <begin position="646"/>
        <end position="680"/>
    </location>
</feature>
<accession>A0A328EDM5</accession>
<evidence type="ECO:0000256" key="1">
    <source>
        <dbReference type="ARBA" id="ARBA00007626"/>
    </source>
</evidence>
<reference evidence="5 6" key="1">
    <citation type="submission" date="2018-06" db="EMBL/GenBank/DDBJ databases">
        <title>The Genome of Cuscuta australis (Dodder) Provides Insight into the Evolution of Plant Parasitism.</title>
        <authorList>
            <person name="Liu H."/>
        </authorList>
    </citation>
    <scope>NUCLEOTIDE SEQUENCE [LARGE SCALE GENOMIC DNA]</scope>
    <source>
        <strain evidence="6">cv. Yunnan</strain>
        <tissue evidence="5">Vines</tissue>
    </source>
</reference>
<proteinExistence type="inferred from homology"/>
<evidence type="ECO:0000256" key="2">
    <source>
        <dbReference type="ARBA" id="ARBA00022737"/>
    </source>
</evidence>
<dbReference type="Pfam" id="PF13812">
    <property type="entry name" value="PPR_3"/>
    <property type="match status" value="1"/>
</dbReference>
<dbReference type="SUPFAM" id="SSF81901">
    <property type="entry name" value="HCP-like"/>
    <property type="match status" value="1"/>
</dbReference>
<feature type="repeat" description="PPR" evidence="3">
    <location>
        <begin position="216"/>
        <end position="250"/>
    </location>
</feature>
<dbReference type="PANTHER" id="PTHR47933">
    <property type="entry name" value="PENTATRICOPEPTIDE REPEAT-CONTAINING PROTEIN 1, MITOCHONDRIAL"/>
    <property type="match status" value="1"/>
</dbReference>
<dbReference type="PROSITE" id="PS51375">
    <property type="entry name" value="PPR"/>
    <property type="match status" value="10"/>
</dbReference>
<feature type="compositionally biased region" description="Basic and acidic residues" evidence="4">
    <location>
        <begin position="43"/>
        <end position="59"/>
    </location>
</feature>
<feature type="repeat" description="PPR" evidence="3">
    <location>
        <begin position="297"/>
        <end position="331"/>
    </location>
</feature>
<dbReference type="Pfam" id="PF13041">
    <property type="entry name" value="PPR_2"/>
    <property type="match status" value="2"/>
</dbReference>
<evidence type="ECO:0000313" key="5">
    <source>
        <dbReference type="EMBL" id="RAL54673.1"/>
    </source>
</evidence>
<dbReference type="InterPro" id="IPR051240">
    <property type="entry name" value="Mito_RNA-Proc/Resp"/>
</dbReference>
<dbReference type="PANTHER" id="PTHR47933:SF10">
    <property type="entry name" value="OS03G0162900 PROTEIN"/>
    <property type="match status" value="1"/>
</dbReference>
<dbReference type="EMBL" id="NQVE01000009">
    <property type="protein sequence ID" value="RAL54673.1"/>
    <property type="molecule type" value="Genomic_DNA"/>
</dbReference>
<dbReference type="SUPFAM" id="SSF48452">
    <property type="entry name" value="TPR-like"/>
    <property type="match status" value="1"/>
</dbReference>
<dbReference type="InterPro" id="IPR002885">
    <property type="entry name" value="PPR_rpt"/>
</dbReference>
<name>A0A328EDM5_9ASTE</name>
<protein>
    <submittedName>
        <fullName evidence="5">Uncharacterized protein</fullName>
    </submittedName>
</protein>